<dbReference type="AlphaFoldDB" id="A0A4P9Y7Q5"/>
<reference evidence="4" key="1">
    <citation type="journal article" date="2018" name="Nat. Microbiol.">
        <title>Leveraging single-cell genomics to expand the fungal tree of life.</title>
        <authorList>
            <person name="Ahrendt S.R."/>
            <person name="Quandt C.A."/>
            <person name="Ciobanu D."/>
            <person name="Clum A."/>
            <person name="Salamov A."/>
            <person name="Andreopoulos B."/>
            <person name="Cheng J.F."/>
            <person name="Woyke T."/>
            <person name="Pelin A."/>
            <person name="Henrissat B."/>
            <person name="Reynolds N.K."/>
            <person name="Benny G.L."/>
            <person name="Smith M.E."/>
            <person name="James T.Y."/>
            <person name="Grigoriev I.V."/>
        </authorList>
    </citation>
    <scope>NUCLEOTIDE SEQUENCE [LARGE SCALE GENOMIC DNA]</scope>
</reference>
<feature type="domain" description="Aerobactin siderophore biosynthesis IucA/IucC-like C-terminal" evidence="2">
    <location>
        <begin position="277"/>
        <end position="407"/>
    </location>
</feature>
<dbReference type="Gene3D" id="1.10.510.40">
    <property type="match status" value="1"/>
</dbReference>
<feature type="non-terminal residue" evidence="3">
    <location>
        <position position="1"/>
    </location>
</feature>
<dbReference type="Pfam" id="PF04183">
    <property type="entry name" value="IucA_IucC"/>
    <property type="match status" value="1"/>
</dbReference>
<feature type="non-terminal residue" evidence="3">
    <location>
        <position position="444"/>
    </location>
</feature>
<feature type="domain" description="Aerobactin siderophore biosynthesis IucA/IucC N-terminal" evidence="1">
    <location>
        <begin position="34"/>
        <end position="252"/>
    </location>
</feature>
<accession>A0A4P9Y7Q5</accession>
<dbReference type="Proteomes" id="UP000267251">
    <property type="component" value="Unassembled WGS sequence"/>
</dbReference>
<dbReference type="GO" id="GO:0016881">
    <property type="term" value="F:acid-amino acid ligase activity"/>
    <property type="evidence" value="ECO:0007669"/>
    <property type="project" value="UniProtKB-ARBA"/>
</dbReference>
<dbReference type="GO" id="GO:0019290">
    <property type="term" value="P:siderophore biosynthetic process"/>
    <property type="evidence" value="ECO:0007669"/>
    <property type="project" value="InterPro"/>
</dbReference>
<dbReference type="PANTHER" id="PTHR34384">
    <property type="entry name" value="L-2,3-DIAMINOPROPANOATE--CITRATE LIGASE"/>
    <property type="match status" value="1"/>
</dbReference>
<sequence length="444" mass="49647">LSEGLYEELASSVDHATYAISHRPNPPTLACSSIDWEQSLVEGHPTHPMHRSRYAVDPLLPIEPVSTPLNHITIAFVAFPREDVLLRADFDSWIFRILRDAGQSLPTGDDTIPANWTILPAHPLQLPNIHKHFPRARVLPGLGVPARAQASLRTVVPDCTPDIAIKLALGIKVTSALRTVTRWTTYQGPGMARIMDKMEARYRNLRILREVASAVPQDLDHDVAKHAGCIIRQEPSLACPPGEQVILCAGLVEADSTETPHCIRLFSLDSHASRVDFLTRYVDSLFQCLLLPVLEVGFAFESHGQNTLVRLDPTQPGKILGFAIRDFGGIKADTQKLKSVLDEDLDVLPGSFTKANDIKEVYGVAFHTLIQNHLQALIRALDLHYSGEGWKITRDLFATYIPSHDPLWDYFMAPMVDLKCFVSMKLDGLYRDYVYRKVPNVLLY</sequence>
<dbReference type="Pfam" id="PF06276">
    <property type="entry name" value="FhuF"/>
    <property type="match status" value="1"/>
</dbReference>
<dbReference type="PANTHER" id="PTHR34384:SF5">
    <property type="entry name" value="L-2,3-DIAMINOPROPANOATE--CITRATE LIGASE"/>
    <property type="match status" value="1"/>
</dbReference>
<evidence type="ECO:0000259" key="1">
    <source>
        <dbReference type="Pfam" id="PF04183"/>
    </source>
</evidence>
<proteinExistence type="predicted"/>
<organism evidence="3 4">
    <name type="scientific">Piptocephalis cylindrospora</name>
    <dbReference type="NCBI Taxonomy" id="1907219"/>
    <lineage>
        <taxon>Eukaryota</taxon>
        <taxon>Fungi</taxon>
        <taxon>Fungi incertae sedis</taxon>
        <taxon>Zoopagomycota</taxon>
        <taxon>Zoopagomycotina</taxon>
        <taxon>Zoopagomycetes</taxon>
        <taxon>Zoopagales</taxon>
        <taxon>Piptocephalidaceae</taxon>
        <taxon>Piptocephalis</taxon>
    </lineage>
</organism>
<dbReference type="EMBL" id="KZ987791">
    <property type="protein sequence ID" value="RKP14784.1"/>
    <property type="molecule type" value="Genomic_DNA"/>
</dbReference>
<protein>
    <submittedName>
        <fullName evidence="3">IucC family-domain-containing protein</fullName>
    </submittedName>
</protein>
<evidence type="ECO:0000313" key="3">
    <source>
        <dbReference type="EMBL" id="RKP14784.1"/>
    </source>
</evidence>
<keyword evidence="4" id="KW-1185">Reference proteome</keyword>
<dbReference type="InterPro" id="IPR037455">
    <property type="entry name" value="LucA/IucC-like"/>
</dbReference>
<dbReference type="OrthoDB" id="2117718at2759"/>
<name>A0A4P9Y7Q5_9FUNG</name>
<gene>
    <name evidence="3" type="ORF">BJ684DRAFT_819</name>
</gene>
<dbReference type="InterPro" id="IPR007310">
    <property type="entry name" value="Aerobactin_biosyn_IucA/IucC_N"/>
</dbReference>
<dbReference type="InterPro" id="IPR022770">
    <property type="entry name" value="IucA/IucC-like_C"/>
</dbReference>
<evidence type="ECO:0000259" key="2">
    <source>
        <dbReference type="Pfam" id="PF06276"/>
    </source>
</evidence>
<evidence type="ECO:0000313" key="4">
    <source>
        <dbReference type="Proteomes" id="UP000267251"/>
    </source>
</evidence>